<dbReference type="Gene3D" id="3.40.50.150">
    <property type="entry name" value="Vaccinia Virus protein VP39"/>
    <property type="match status" value="1"/>
</dbReference>
<evidence type="ECO:0000256" key="2">
    <source>
        <dbReference type="ARBA" id="ARBA00022679"/>
    </source>
</evidence>
<reference evidence="4 5" key="1">
    <citation type="submission" date="2019-01" db="EMBL/GenBank/DDBJ databases">
        <title>Complete genome sequence of Erythrobacter flavus KJ5.</title>
        <authorList>
            <person name="Kanesaki Y."/>
            <person name="Brotosudarmo T."/>
            <person name="Moriuchi R."/>
            <person name="Awai K."/>
        </authorList>
    </citation>
    <scope>NUCLEOTIDE SEQUENCE [LARGE SCALE GENOMIC DNA]</scope>
    <source>
        <strain evidence="4 5">KJ5</strain>
    </source>
</reference>
<dbReference type="PANTHER" id="PTHR43861:SF1">
    <property type="entry name" value="TRANS-ACONITATE 2-METHYLTRANSFERASE"/>
    <property type="match status" value="1"/>
</dbReference>
<dbReference type="RefSeq" id="WP_130586867.1">
    <property type="nucleotide sequence ID" value="NZ_AP019389.1"/>
</dbReference>
<feature type="domain" description="Methyltransferase" evidence="3">
    <location>
        <begin position="50"/>
        <end position="145"/>
    </location>
</feature>
<keyword evidence="1 4" id="KW-0489">Methyltransferase</keyword>
<dbReference type="PANTHER" id="PTHR43861">
    <property type="entry name" value="TRANS-ACONITATE 2-METHYLTRANSFERASE-RELATED"/>
    <property type="match status" value="1"/>
</dbReference>
<proteinExistence type="predicted"/>
<dbReference type="AlphaFoldDB" id="A0A3T1CK03"/>
<dbReference type="Pfam" id="PF13649">
    <property type="entry name" value="Methyltransf_25"/>
    <property type="match status" value="1"/>
</dbReference>
<dbReference type="CDD" id="cd02440">
    <property type="entry name" value="AdoMet_MTases"/>
    <property type="match status" value="1"/>
</dbReference>
<organism evidence="4 5">
    <name type="scientific">Qipengyuania flava</name>
    <dbReference type="NCBI Taxonomy" id="192812"/>
    <lineage>
        <taxon>Bacteria</taxon>
        <taxon>Pseudomonadati</taxon>
        <taxon>Pseudomonadota</taxon>
        <taxon>Alphaproteobacteria</taxon>
        <taxon>Sphingomonadales</taxon>
        <taxon>Erythrobacteraceae</taxon>
        <taxon>Qipengyuania</taxon>
    </lineage>
</organism>
<keyword evidence="5" id="KW-1185">Reference proteome</keyword>
<accession>A0A3T1CK03</accession>
<keyword evidence="2 4" id="KW-0808">Transferase</keyword>
<evidence type="ECO:0000256" key="1">
    <source>
        <dbReference type="ARBA" id="ARBA00022603"/>
    </source>
</evidence>
<protein>
    <submittedName>
        <fullName evidence="4">O-methyltransferase</fullName>
    </submittedName>
</protein>
<name>A0A3T1CK03_9SPHN</name>
<sequence length="216" mass="23602">MTGATGGGQAALMDGIYRSQRHIYDLTRKYYLFGRDGMIEQLDAPADATVIEIACGTGRNLAAIARRWQGSAIHGLDISAEMLKSARITLGTGARLALGDACTFDSAATFGRDTYDRVVLSYALSMIPDWEAALHYAARLVAPGGSLHVVDFGTLARMPAPLARGLRGWLARFHVTPREDLHEALLRACAINALDCEYETGPWDYFQRATLRRPRG</sequence>
<evidence type="ECO:0000259" key="3">
    <source>
        <dbReference type="Pfam" id="PF13649"/>
    </source>
</evidence>
<dbReference type="SUPFAM" id="SSF53335">
    <property type="entry name" value="S-adenosyl-L-methionine-dependent methyltransferases"/>
    <property type="match status" value="1"/>
</dbReference>
<evidence type="ECO:0000313" key="4">
    <source>
        <dbReference type="EMBL" id="BBI21345.1"/>
    </source>
</evidence>
<dbReference type="GO" id="GO:0032259">
    <property type="term" value="P:methylation"/>
    <property type="evidence" value="ECO:0007669"/>
    <property type="project" value="UniProtKB-KW"/>
</dbReference>
<evidence type="ECO:0000313" key="5">
    <source>
        <dbReference type="Proteomes" id="UP000290057"/>
    </source>
</evidence>
<dbReference type="Proteomes" id="UP000290057">
    <property type="component" value="Chromosome"/>
</dbReference>
<gene>
    <name evidence="4" type="primary">btaB</name>
    <name evidence="4" type="ORF">EKJ_21920</name>
</gene>
<dbReference type="EMBL" id="AP019389">
    <property type="protein sequence ID" value="BBI21345.1"/>
    <property type="molecule type" value="Genomic_DNA"/>
</dbReference>
<dbReference type="InterPro" id="IPR029063">
    <property type="entry name" value="SAM-dependent_MTases_sf"/>
</dbReference>
<dbReference type="GO" id="GO:0008168">
    <property type="term" value="F:methyltransferase activity"/>
    <property type="evidence" value="ECO:0007669"/>
    <property type="project" value="UniProtKB-KW"/>
</dbReference>
<dbReference type="InterPro" id="IPR041698">
    <property type="entry name" value="Methyltransf_25"/>
</dbReference>